<protein>
    <recommendedName>
        <fullName evidence="3">NADH-dependent formate dehydrogenase delta subunit FdsD</fullName>
    </recommendedName>
</protein>
<dbReference type="Proteomes" id="UP000824366">
    <property type="component" value="Chromosome"/>
</dbReference>
<proteinExistence type="predicted"/>
<evidence type="ECO:0000313" key="2">
    <source>
        <dbReference type="Proteomes" id="UP000824366"/>
    </source>
</evidence>
<dbReference type="Pfam" id="PF11390">
    <property type="entry name" value="FdsD"/>
    <property type="match status" value="1"/>
</dbReference>
<organism evidence="1 2">
    <name type="scientific">Rhodoferax lithotrophicus</name>
    <dbReference type="NCBI Taxonomy" id="2798804"/>
    <lineage>
        <taxon>Bacteria</taxon>
        <taxon>Pseudomonadati</taxon>
        <taxon>Pseudomonadota</taxon>
        <taxon>Betaproteobacteria</taxon>
        <taxon>Burkholderiales</taxon>
        <taxon>Comamonadaceae</taxon>
        <taxon>Rhodoferax</taxon>
    </lineage>
</organism>
<dbReference type="InterPro" id="IPR021074">
    <property type="entry name" value="Formate_DH_dsu"/>
</dbReference>
<name>A0ABM7MJI2_9BURK</name>
<evidence type="ECO:0008006" key="3">
    <source>
        <dbReference type="Google" id="ProtNLM"/>
    </source>
</evidence>
<reference evidence="1 2" key="1">
    <citation type="journal article" date="2021" name="Microbiol. Spectr.">
        <title>A Single Bacterium Capable of Oxidation and Reduction of Iron at Circumneutral pH.</title>
        <authorList>
            <person name="Kato S."/>
            <person name="Ohkuma M."/>
        </authorList>
    </citation>
    <scope>NUCLEOTIDE SEQUENCE [LARGE SCALE GENOMIC DNA]</scope>
    <source>
        <strain evidence="1 2">MIZ03</strain>
    </source>
</reference>
<dbReference type="RefSeq" id="WP_223909855.1">
    <property type="nucleotide sequence ID" value="NZ_AP024238.1"/>
</dbReference>
<gene>
    <name evidence="1" type="ORF">MIZ03_1306</name>
</gene>
<evidence type="ECO:0000313" key="1">
    <source>
        <dbReference type="EMBL" id="BCO26424.1"/>
    </source>
</evidence>
<sequence length="75" mass="8448">MTPDDTLIRMANQIGTFFESMPDRTEALGGIAKHIKNFWDPRMRKAFLAHVDGPHHEDIKPIVLSAIAEHRALLG</sequence>
<accession>A0ABM7MJI2</accession>
<dbReference type="EMBL" id="AP024238">
    <property type="protein sequence ID" value="BCO26424.1"/>
    <property type="molecule type" value="Genomic_DNA"/>
</dbReference>
<keyword evidence="2" id="KW-1185">Reference proteome</keyword>